<dbReference type="SUPFAM" id="SSF54427">
    <property type="entry name" value="NTF2-like"/>
    <property type="match status" value="1"/>
</dbReference>
<evidence type="ECO:0000313" key="3">
    <source>
        <dbReference type="Proteomes" id="UP000029692"/>
    </source>
</evidence>
<feature type="domain" description="SnoaL-like" evidence="1">
    <location>
        <begin position="26"/>
        <end position="107"/>
    </location>
</feature>
<name>A0A098QWX7_9SPIO</name>
<evidence type="ECO:0000313" key="2">
    <source>
        <dbReference type="EMBL" id="KGE72081.1"/>
    </source>
</evidence>
<reference evidence="2 3" key="1">
    <citation type="submission" date="2014-05" db="EMBL/GenBank/DDBJ databases">
        <title>De novo Genome Sequence of Spirocheata sp.</title>
        <authorList>
            <person name="Shivani Y."/>
            <person name="Subhash Y."/>
            <person name="Tushar L."/>
            <person name="Sasikala C."/>
            <person name="Ramana C.V."/>
        </authorList>
    </citation>
    <scope>NUCLEOTIDE SEQUENCE [LARGE SCALE GENOMIC DNA]</scope>
    <source>
        <strain evidence="2 3">JC230</strain>
    </source>
</reference>
<protein>
    <recommendedName>
        <fullName evidence="1">SnoaL-like domain-containing protein</fullName>
    </recommendedName>
</protein>
<organism evidence="2 3">
    <name type="scientific">Spirochaeta lutea</name>
    <dbReference type="NCBI Taxonomy" id="1480694"/>
    <lineage>
        <taxon>Bacteria</taxon>
        <taxon>Pseudomonadati</taxon>
        <taxon>Spirochaetota</taxon>
        <taxon>Spirochaetia</taxon>
        <taxon>Spirochaetales</taxon>
        <taxon>Spirochaetaceae</taxon>
        <taxon>Spirochaeta</taxon>
    </lineage>
</organism>
<keyword evidence="3" id="KW-1185">Reference proteome</keyword>
<dbReference type="RefSeq" id="WP_037547541.1">
    <property type="nucleotide sequence ID" value="NZ_JNUP01000063.1"/>
</dbReference>
<sequence>MVSIDCKDDCNNAPRKALLRDLNISFARGDVEEILSRLSEDILWRMVGDREIQGKPRVREVLTAMADQQARELHIHHIITHGAQAALDGVMLFQDGSRVSFCDVYIFSGHSKTAKIKEIISYNSKIGG</sequence>
<evidence type="ECO:0000259" key="1">
    <source>
        <dbReference type="Pfam" id="PF12680"/>
    </source>
</evidence>
<dbReference type="OrthoDB" id="6692273at2"/>
<dbReference type="Proteomes" id="UP000029692">
    <property type="component" value="Unassembled WGS sequence"/>
</dbReference>
<gene>
    <name evidence="2" type="ORF">DC28_08245</name>
</gene>
<dbReference type="InterPro" id="IPR032710">
    <property type="entry name" value="NTF2-like_dom_sf"/>
</dbReference>
<dbReference type="Gene3D" id="3.10.450.50">
    <property type="match status" value="1"/>
</dbReference>
<comment type="caution">
    <text evidence="2">The sequence shown here is derived from an EMBL/GenBank/DDBJ whole genome shotgun (WGS) entry which is preliminary data.</text>
</comment>
<accession>A0A098QWX7</accession>
<proteinExistence type="predicted"/>
<dbReference type="Pfam" id="PF12680">
    <property type="entry name" value="SnoaL_2"/>
    <property type="match status" value="1"/>
</dbReference>
<dbReference type="STRING" id="1480694.DC28_08245"/>
<dbReference type="eggNOG" id="COG3631">
    <property type="taxonomic scope" value="Bacteria"/>
</dbReference>
<dbReference type="AlphaFoldDB" id="A0A098QWX7"/>
<dbReference type="EMBL" id="JNUP01000063">
    <property type="protein sequence ID" value="KGE72081.1"/>
    <property type="molecule type" value="Genomic_DNA"/>
</dbReference>
<dbReference type="InterPro" id="IPR037401">
    <property type="entry name" value="SnoaL-like"/>
</dbReference>